<gene>
    <name evidence="9" type="ORF">ACFPP7_17930</name>
</gene>
<evidence type="ECO:0000256" key="7">
    <source>
        <dbReference type="RuleBase" id="RU363032"/>
    </source>
</evidence>
<feature type="transmembrane region" description="Helical" evidence="7">
    <location>
        <begin position="195"/>
        <end position="219"/>
    </location>
</feature>
<feature type="domain" description="ABC transmembrane type-1" evidence="8">
    <location>
        <begin position="92"/>
        <end position="281"/>
    </location>
</feature>
<proteinExistence type="inferred from homology"/>
<reference evidence="10" key="1">
    <citation type="journal article" date="2019" name="Int. J. Syst. Evol. Microbiol.">
        <title>The Global Catalogue of Microorganisms (GCM) 10K type strain sequencing project: providing services to taxonomists for standard genome sequencing and annotation.</title>
        <authorList>
            <consortium name="The Broad Institute Genomics Platform"/>
            <consortium name="The Broad Institute Genome Sequencing Center for Infectious Disease"/>
            <person name="Wu L."/>
            <person name="Ma J."/>
        </authorList>
    </citation>
    <scope>NUCLEOTIDE SEQUENCE [LARGE SCALE GENOMIC DNA]</scope>
    <source>
        <strain evidence="10">CGMCC 4.7277</strain>
    </source>
</reference>
<feature type="transmembrane region" description="Helical" evidence="7">
    <location>
        <begin position="98"/>
        <end position="122"/>
    </location>
</feature>
<dbReference type="EMBL" id="JBHSMX010000057">
    <property type="protein sequence ID" value="MFC5522772.1"/>
    <property type="molecule type" value="Genomic_DNA"/>
</dbReference>
<dbReference type="InterPro" id="IPR000515">
    <property type="entry name" value="MetI-like"/>
</dbReference>
<protein>
    <submittedName>
        <fullName evidence="9">ABC transporter permease</fullName>
    </submittedName>
</protein>
<feature type="transmembrane region" description="Helical" evidence="7">
    <location>
        <begin position="46"/>
        <end position="63"/>
    </location>
</feature>
<dbReference type="InterPro" id="IPR035906">
    <property type="entry name" value="MetI-like_sf"/>
</dbReference>
<feature type="transmembrane region" description="Helical" evidence="7">
    <location>
        <begin position="143"/>
        <end position="175"/>
    </location>
</feature>
<feature type="transmembrane region" description="Helical" evidence="7">
    <location>
        <begin position="263"/>
        <end position="284"/>
    </location>
</feature>
<accession>A0ABW0QF54</accession>
<organism evidence="9 10">
    <name type="scientific">Polaromonas jejuensis</name>
    <dbReference type="NCBI Taxonomy" id="457502"/>
    <lineage>
        <taxon>Bacteria</taxon>
        <taxon>Pseudomonadati</taxon>
        <taxon>Pseudomonadota</taxon>
        <taxon>Betaproteobacteria</taxon>
        <taxon>Burkholderiales</taxon>
        <taxon>Comamonadaceae</taxon>
        <taxon>Polaromonas</taxon>
    </lineage>
</organism>
<keyword evidence="3" id="KW-1003">Cell membrane</keyword>
<evidence type="ECO:0000313" key="10">
    <source>
        <dbReference type="Proteomes" id="UP001596084"/>
    </source>
</evidence>
<keyword evidence="5 7" id="KW-1133">Transmembrane helix</keyword>
<dbReference type="RefSeq" id="WP_068835731.1">
    <property type="nucleotide sequence ID" value="NZ_JBHSMX010000057.1"/>
</dbReference>
<dbReference type="SUPFAM" id="SSF161098">
    <property type="entry name" value="MetI-like"/>
    <property type="match status" value="1"/>
</dbReference>
<dbReference type="PANTHER" id="PTHR30151">
    <property type="entry name" value="ALKANE SULFONATE ABC TRANSPORTER-RELATED, MEMBRANE SUBUNIT"/>
    <property type="match status" value="1"/>
</dbReference>
<sequence length="296" mass="32404">MTTSNTVTTPIEPYARPEFVLDTQRPETTEVLRPLSLFESLYRLGWLRKTVILVVLAVIWEIYGRWLNNPLLFPSFSDTVHAFGSGIYSGVLLERAAVSLQTLLIGYGLGIALAALLTTVAISSRIGTDLLETLTSMFNPLPAIALLPLALIWFGLGTGSIIFVLVHSVLWAVALNTHGGFRSVSTTLRMVGQNYGLKGFSLVGAILIPAAFPSILTGLKVGWAFAWRTLIAAELVFGVSSGAGGLGWYIFENRNQLETANVFAGLFFVILIGLFVENFIFATIEKRTIHRWGMQH</sequence>
<dbReference type="Gene3D" id="1.10.3720.10">
    <property type="entry name" value="MetI-like"/>
    <property type="match status" value="1"/>
</dbReference>
<keyword evidence="10" id="KW-1185">Reference proteome</keyword>
<comment type="caution">
    <text evidence="9">The sequence shown here is derived from an EMBL/GenBank/DDBJ whole genome shotgun (WGS) entry which is preliminary data.</text>
</comment>
<evidence type="ECO:0000256" key="4">
    <source>
        <dbReference type="ARBA" id="ARBA00022692"/>
    </source>
</evidence>
<keyword evidence="2 7" id="KW-0813">Transport</keyword>
<dbReference type="CDD" id="cd06261">
    <property type="entry name" value="TM_PBP2"/>
    <property type="match status" value="1"/>
</dbReference>
<keyword evidence="4 7" id="KW-0812">Transmembrane</keyword>
<dbReference type="PROSITE" id="PS50928">
    <property type="entry name" value="ABC_TM1"/>
    <property type="match status" value="1"/>
</dbReference>
<dbReference type="Pfam" id="PF00528">
    <property type="entry name" value="BPD_transp_1"/>
    <property type="match status" value="1"/>
</dbReference>
<evidence type="ECO:0000256" key="6">
    <source>
        <dbReference type="ARBA" id="ARBA00023136"/>
    </source>
</evidence>
<evidence type="ECO:0000313" key="9">
    <source>
        <dbReference type="EMBL" id="MFC5522772.1"/>
    </source>
</evidence>
<dbReference type="Proteomes" id="UP001596084">
    <property type="component" value="Unassembled WGS sequence"/>
</dbReference>
<evidence type="ECO:0000259" key="8">
    <source>
        <dbReference type="PROSITE" id="PS50928"/>
    </source>
</evidence>
<feature type="transmembrane region" description="Helical" evidence="7">
    <location>
        <begin position="231"/>
        <end position="251"/>
    </location>
</feature>
<evidence type="ECO:0000256" key="3">
    <source>
        <dbReference type="ARBA" id="ARBA00022475"/>
    </source>
</evidence>
<keyword evidence="6 7" id="KW-0472">Membrane</keyword>
<evidence type="ECO:0000256" key="5">
    <source>
        <dbReference type="ARBA" id="ARBA00022989"/>
    </source>
</evidence>
<comment type="subcellular location">
    <subcellularLocation>
        <location evidence="1 7">Cell membrane</location>
        <topology evidence="1 7">Multi-pass membrane protein</topology>
    </subcellularLocation>
</comment>
<name>A0ABW0QF54_9BURK</name>
<dbReference type="PANTHER" id="PTHR30151:SF16">
    <property type="entry name" value="ABC TRANSPORTER PERMEASE PROTEIN"/>
    <property type="match status" value="1"/>
</dbReference>
<evidence type="ECO:0000256" key="1">
    <source>
        <dbReference type="ARBA" id="ARBA00004651"/>
    </source>
</evidence>
<evidence type="ECO:0000256" key="2">
    <source>
        <dbReference type="ARBA" id="ARBA00022448"/>
    </source>
</evidence>
<comment type="similarity">
    <text evidence="7">Belongs to the binding-protein-dependent transport system permease family.</text>
</comment>